<dbReference type="Proteomes" id="UP000250003">
    <property type="component" value="Chromosome"/>
</dbReference>
<accession>A0A2Z4UDY2</accession>
<organism evidence="1 2">
    <name type="scientific">Blautia argi</name>
    <dbReference type="NCBI Taxonomy" id="1912897"/>
    <lineage>
        <taxon>Bacteria</taxon>
        <taxon>Bacillati</taxon>
        <taxon>Bacillota</taxon>
        <taxon>Clostridia</taxon>
        <taxon>Lachnospirales</taxon>
        <taxon>Lachnospiraceae</taxon>
        <taxon>Blautia</taxon>
    </lineage>
</organism>
<dbReference type="PANTHER" id="PTHR31891:SF1">
    <property type="entry name" value="FORMAMIDASE C869.04-RELATED"/>
    <property type="match status" value="1"/>
</dbReference>
<dbReference type="RefSeq" id="WP_111920694.1">
    <property type="nucleotide sequence ID" value="NZ_CP030280.1"/>
</dbReference>
<dbReference type="Pfam" id="PF03069">
    <property type="entry name" value="FmdA_AmdA"/>
    <property type="match status" value="2"/>
</dbReference>
<dbReference type="OrthoDB" id="9811740at2"/>
<evidence type="ECO:0000313" key="1">
    <source>
        <dbReference type="EMBL" id="AWY99252.1"/>
    </source>
</evidence>
<reference evidence="2" key="1">
    <citation type="submission" date="2018-06" db="EMBL/GenBank/DDBJ databases">
        <title>Description of Blautia argi sp. nov., a new anaerobic isolated from dog feces.</title>
        <authorList>
            <person name="Chang Y.-H."/>
            <person name="Paek J."/>
            <person name="Shin Y."/>
        </authorList>
    </citation>
    <scope>NUCLEOTIDE SEQUENCE [LARGE SCALE GENOMIC DNA]</scope>
    <source>
        <strain evidence="2">KCTC 15426</strain>
    </source>
</reference>
<dbReference type="InterPro" id="IPR004304">
    <property type="entry name" value="FmdA_AmdA"/>
</dbReference>
<dbReference type="AlphaFoldDB" id="A0A2Z4UDY2"/>
<keyword evidence="2" id="KW-1185">Reference proteome</keyword>
<dbReference type="Gene3D" id="2.60.120.580">
    <property type="entry name" value="Acetamidase/Formamidase-like domains"/>
    <property type="match status" value="1"/>
</dbReference>
<gene>
    <name evidence="1" type="ORF">DQQ01_15260</name>
</gene>
<dbReference type="PANTHER" id="PTHR31891">
    <property type="entry name" value="FORMAMIDASE C869.04-RELATED"/>
    <property type="match status" value="1"/>
</dbReference>
<dbReference type="GO" id="GO:0016811">
    <property type="term" value="F:hydrolase activity, acting on carbon-nitrogen (but not peptide) bonds, in linear amides"/>
    <property type="evidence" value="ECO:0007669"/>
    <property type="project" value="InterPro"/>
</dbReference>
<sequence length="234" mass="25399">MKYLAKEHHIFSMSPENKPALYVNNQEIFQLQTLDCFCGRLKKDGICPPEALNQPCNPATGPVYINGAMPGDTLKIEILKIDVEKQGITEIDTDFGVLPHLVKNSLAKTLPIQENKILFHRDSRSDLQFDLQPMIGVIGVSPREGSIPTDTPDIHGGNLDCTQIREGSCLYLPVQVPGALLALGDLHACMGDGEIGGCGAEIAGEVTLRVSVISGQQKPYPIVETEEKLIILAS</sequence>
<proteinExistence type="predicted"/>
<evidence type="ECO:0000313" key="2">
    <source>
        <dbReference type="Proteomes" id="UP000250003"/>
    </source>
</evidence>
<dbReference type="EMBL" id="CP030280">
    <property type="protein sequence ID" value="AWY99252.1"/>
    <property type="molecule type" value="Genomic_DNA"/>
</dbReference>
<dbReference type="SUPFAM" id="SSF141130">
    <property type="entry name" value="Acetamidase/Formamidase-like"/>
    <property type="match status" value="1"/>
</dbReference>
<protein>
    <submittedName>
        <fullName evidence="1">Acetamidase</fullName>
    </submittedName>
</protein>
<name>A0A2Z4UDY2_9FIRM</name>
<dbReference type="KEGG" id="blau:DQQ01_15260"/>
<dbReference type="Gene3D" id="2.40.10.120">
    <property type="match status" value="1"/>
</dbReference>